<feature type="signal peptide" evidence="1">
    <location>
        <begin position="1"/>
        <end position="23"/>
    </location>
</feature>
<dbReference type="EMBL" id="MU806599">
    <property type="protein sequence ID" value="KAJ3833998.1"/>
    <property type="molecule type" value="Genomic_DNA"/>
</dbReference>
<organism evidence="2 3">
    <name type="scientific">Lentinula raphanica</name>
    <dbReference type="NCBI Taxonomy" id="153919"/>
    <lineage>
        <taxon>Eukaryota</taxon>
        <taxon>Fungi</taxon>
        <taxon>Dikarya</taxon>
        <taxon>Basidiomycota</taxon>
        <taxon>Agaricomycotina</taxon>
        <taxon>Agaricomycetes</taxon>
        <taxon>Agaricomycetidae</taxon>
        <taxon>Agaricales</taxon>
        <taxon>Marasmiineae</taxon>
        <taxon>Omphalotaceae</taxon>
        <taxon>Lentinula</taxon>
    </lineage>
</organism>
<keyword evidence="1" id="KW-0732">Signal</keyword>
<proteinExistence type="predicted"/>
<dbReference type="AlphaFoldDB" id="A0AA38P0U2"/>
<comment type="caution">
    <text evidence="2">The sequence shown here is derived from an EMBL/GenBank/DDBJ whole genome shotgun (WGS) entry which is preliminary data.</text>
</comment>
<feature type="chain" id="PRO_5041366099" evidence="1">
    <location>
        <begin position="24"/>
        <end position="70"/>
    </location>
</feature>
<sequence>MHFYAFILSAIGIVLLNSRAVDAIAGNMESACRGPNNSDHHKNSPCSFYTIPPGEGNADAENGVIAKGST</sequence>
<name>A0AA38P0U2_9AGAR</name>
<dbReference type="Proteomes" id="UP001163846">
    <property type="component" value="Unassembled WGS sequence"/>
</dbReference>
<reference evidence="2" key="1">
    <citation type="submission" date="2022-08" db="EMBL/GenBank/DDBJ databases">
        <authorList>
            <consortium name="DOE Joint Genome Institute"/>
            <person name="Min B."/>
            <person name="Riley R."/>
            <person name="Sierra-Patev S."/>
            <person name="Naranjo-Ortiz M."/>
            <person name="Looney B."/>
            <person name="Konkel Z."/>
            <person name="Slot J.C."/>
            <person name="Sakamoto Y."/>
            <person name="Steenwyk J.L."/>
            <person name="Rokas A."/>
            <person name="Carro J."/>
            <person name="Camarero S."/>
            <person name="Ferreira P."/>
            <person name="Molpeceres G."/>
            <person name="Ruiz-Duenas F.J."/>
            <person name="Serrano A."/>
            <person name="Henrissat B."/>
            <person name="Drula E."/>
            <person name="Hughes K.W."/>
            <person name="Mata J.L."/>
            <person name="Ishikawa N.K."/>
            <person name="Vargas-Isla R."/>
            <person name="Ushijima S."/>
            <person name="Smith C.A."/>
            <person name="Ahrendt S."/>
            <person name="Andreopoulos W."/>
            <person name="He G."/>
            <person name="Labutti K."/>
            <person name="Lipzen A."/>
            <person name="Ng V."/>
            <person name="Sandor L."/>
            <person name="Barry K."/>
            <person name="Martinez A.T."/>
            <person name="Xiao Y."/>
            <person name="Gibbons J.G."/>
            <person name="Terashima K."/>
            <person name="Hibbett D.S."/>
            <person name="Grigoriev I.V."/>
        </authorList>
    </citation>
    <scope>NUCLEOTIDE SEQUENCE</scope>
    <source>
        <strain evidence="2">TFB9207</strain>
    </source>
</reference>
<keyword evidence="3" id="KW-1185">Reference proteome</keyword>
<protein>
    <submittedName>
        <fullName evidence="2">Uncharacterized protein</fullName>
    </submittedName>
</protein>
<evidence type="ECO:0000313" key="3">
    <source>
        <dbReference type="Proteomes" id="UP001163846"/>
    </source>
</evidence>
<evidence type="ECO:0000313" key="2">
    <source>
        <dbReference type="EMBL" id="KAJ3833998.1"/>
    </source>
</evidence>
<evidence type="ECO:0000256" key="1">
    <source>
        <dbReference type="SAM" id="SignalP"/>
    </source>
</evidence>
<accession>A0AA38P0U2</accession>
<gene>
    <name evidence="2" type="ORF">F5878DRAFT_631596</name>
</gene>